<dbReference type="OrthoDB" id="191189at2"/>
<dbReference type="STRING" id="1280514.AXFE_28150"/>
<dbReference type="CDD" id="cd07821">
    <property type="entry name" value="PYR_PYL_RCAR_like"/>
    <property type="match status" value="1"/>
</dbReference>
<dbReference type="EMBL" id="JXYS01000088">
    <property type="protein sequence ID" value="KJF16312.1"/>
    <property type="molecule type" value="Genomic_DNA"/>
</dbReference>
<gene>
    <name evidence="1" type="ORF">AXFE_28150</name>
</gene>
<dbReference type="RefSeq" id="WP_052606500.1">
    <property type="nucleotide sequence ID" value="NZ_JXYS01000088.1"/>
</dbReference>
<evidence type="ECO:0000313" key="2">
    <source>
        <dbReference type="Proteomes" id="UP000032360"/>
    </source>
</evidence>
<dbReference type="InterPro" id="IPR019587">
    <property type="entry name" value="Polyketide_cyclase/dehydratase"/>
</dbReference>
<dbReference type="Gene3D" id="3.30.530.20">
    <property type="match status" value="1"/>
</dbReference>
<reference evidence="1 2" key="1">
    <citation type="submission" date="2015-01" db="EMBL/GenBank/DDBJ databases">
        <title>Draft genome of the acidophilic iron oxidizer Acidithrix ferrooxidans strain Py-F3.</title>
        <authorList>
            <person name="Poehlein A."/>
            <person name="Eisen S."/>
            <person name="Schloemann M."/>
            <person name="Johnson B.D."/>
            <person name="Daniel R."/>
            <person name="Muehling M."/>
        </authorList>
    </citation>
    <scope>NUCLEOTIDE SEQUENCE [LARGE SCALE GENOMIC DNA]</scope>
    <source>
        <strain evidence="1 2">Py-F3</strain>
    </source>
</reference>
<dbReference type="AlphaFoldDB" id="A0A0D8HES0"/>
<dbReference type="InterPro" id="IPR023393">
    <property type="entry name" value="START-like_dom_sf"/>
</dbReference>
<organism evidence="1 2">
    <name type="scientific">Acidithrix ferrooxidans</name>
    <dbReference type="NCBI Taxonomy" id="1280514"/>
    <lineage>
        <taxon>Bacteria</taxon>
        <taxon>Bacillati</taxon>
        <taxon>Actinomycetota</taxon>
        <taxon>Acidimicrobiia</taxon>
        <taxon>Acidimicrobiales</taxon>
        <taxon>Acidimicrobiaceae</taxon>
        <taxon>Acidithrix</taxon>
    </lineage>
</organism>
<dbReference type="Pfam" id="PF10604">
    <property type="entry name" value="Polyketide_cyc2"/>
    <property type="match status" value="1"/>
</dbReference>
<comment type="caution">
    <text evidence="1">The sequence shown here is derived from an EMBL/GenBank/DDBJ whole genome shotgun (WGS) entry which is preliminary data.</text>
</comment>
<proteinExistence type="predicted"/>
<dbReference type="Proteomes" id="UP000032360">
    <property type="component" value="Unassembled WGS sequence"/>
</dbReference>
<sequence length="138" mass="15177">MQKRASIRYEVFIKADIETIWEMIGDPLAISRWFVGIASATLEGTTRVIVLGSGLSLPETIVTIDPVAHRFQYRIIAPIVKEHLSTIDVIEVDEERSLVIYSVDAEPANFGLIIGGAAGAALENLREILEDKNTKGEV</sequence>
<evidence type="ECO:0000313" key="1">
    <source>
        <dbReference type="EMBL" id="KJF16312.1"/>
    </source>
</evidence>
<dbReference type="SUPFAM" id="SSF55961">
    <property type="entry name" value="Bet v1-like"/>
    <property type="match status" value="1"/>
</dbReference>
<accession>A0A0D8HES0</accession>
<keyword evidence="2" id="KW-1185">Reference proteome</keyword>
<protein>
    <submittedName>
        <fullName evidence="1">Polyketide cyclase / dehydrase and lipid transport</fullName>
    </submittedName>
</protein>
<name>A0A0D8HES0_9ACTN</name>